<dbReference type="InterPro" id="IPR015797">
    <property type="entry name" value="NUDIX_hydrolase-like_dom_sf"/>
</dbReference>
<dbReference type="OrthoDB" id="9780586at2"/>
<dbReference type="CDD" id="cd04692">
    <property type="entry name" value="NUDIX_Hydrolase"/>
    <property type="match status" value="1"/>
</dbReference>
<dbReference type="PROSITE" id="PS51462">
    <property type="entry name" value="NUDIX"/>
    <property type="match status" value="1"/>
</dbReference>
<keyword evidence="3" id="KW-1185">Reference proteome</keyword>
<sequence length="207" mass="24566">METEYLHYFDSNETYLGVKTREEIHQKGLWHETFHCWFISKENGKCYIHFQLRSQQKKDYPSVFDITAAGHIMENETISDGVREVQEELGIALTLDDLKYIGKIKDEMIQPNLIDREFAHVFIYFIPHQSLPAYQFQVEEVSGVFKVEINQFIQLWMEEIEMIMVAGEILNEHLEMVETLRSVQKQDFLPHSDDYIARVIDEMKKIL</sequence>
<proteinExistence type="predicted"/>
<dbReference type="PANTHER" id="PTHR10885">
    <property type="entry name" value="ISOPENTENYL-DIPHOSPHATE DELTA-ISOMERASE"/>
    <property type="match status" value="1"/>
</dbReference>
<evidence type="ECO:0000313" key="3">
    <source>
        <dbReference type="Proteomes" id="UP000075806"/>
    </source>
</evidence>
<name>A0A162CQP3_9BACI</name>
<reference evidence="2" key="1">
    <citation type="submission" date="2016-02" db="EMBL/GenBank/DDBJ databases">
        <title>Genome sequence of Bacillus trypoxylicola KCTC 13244(T).</title>
        <authorList>
            <person name="Jeong H."/>
            <person name="Park S.-H."/>
            <person name="Choi S.-K."/>
        </authorList>
    </citation>
    <scope>NUCLEOTIDE SEQUENCE [LARGE SCALE GENOMIC DNA]</scope>
    <source>
        <strain evidence="2">KCTC 13244</strain>
    </source>
</reference>
<gene>
    <name evidence="2" type="ORF">AZF04_13230</name>
</gene>
<dbReference type="Gene3D" id="3.90.79.10">
    <property type="entry name" value="Nucleoside Triphosphate Pyrophosphohydrolase"/>
    <property type="match status" value="1"/>
</dbReference>
<dbReference type="AlphaFoldDB" id="A0A162CQP3"/>
<dbReference type="EMBL" id="LTAO01000039">
    <property type="protein sequence ID" value="KYG26042.1"/>
    <property type="molecule type" value="Genomic_DNA"/>
</dbReference>
<protein>
    <recommendedName>
        <fullName evidence="1">Nudix hydrolase domain-containing protein</fullName>
    </recommendedName>
</protein>
<comment type="caution">
    <text evidence="2">The sequence shown here is derived from an EMBL/GenBank/DDBJ whole genome shotgun (WGS) entry which is preliminary data.</text>
</comment>
<evidence type="ECO:0000313" key="2">
    <source>
        <dbReference type="EMBL" id="KYG26042.1"/>
    </source>
</evidence>
<dbReference type="Proteomes" id="UP000075806">
    <property type="component" value="Unassembled WGS sequence"/>
</dbReference>
<dbReference type="GO" id="GO:0003824">
    <property type="term" value="F:catalytic activity"/>
    <property type="evidence" value="ECO:0007669"/>
    <property type="project" value="UniProtKB-ARBA"/>
</dbReference>
<organism evidence="2 3">
    <name type="scientific">Alkalihalobacillus trypoxylicola</name>
    <dbReference type="NCBI Taxonomy" id="519424"/>
    <lineage>
        <taxon>Bacteria</taxon>
        <taxon>Bacillati</taxon>
        <taxon>Bacillota</taxon>
        <taxon>Bacilli</taxon>
        <taxon>Bacillales</taxon>
        <taxon>Bacillaceae</taxon>
        <taxon>Alkalihalobacillus</taxon>
    </lineage>
</organism>
<dbReference type="PANTHER" id="PTHR10885:SF0">
    <property type="entry name" value="ISOPENTENYL-DIPHOSPHATE DELTA-ISOMERASE"/>
    <property type="match status" value="1"/>
</dbReference>
<dbReference type="InterPro" id="IPR000086">
    <property type="entry name" value="NUDIX_hydrolase_dom"/>
</dbReference>
<dbReference type="Pfam" id="PF00293">
    <property type="entry name" value="NUDIX"/>
    <property type="match status" value="1"/>
</dbReference>
<dbReference type="STRING" id="519424.AZF04_13230"/>
<feature type="domain" description="Nudix hydrolase" evidence="1">
    <location>
        <begin position="29"/>
        <end position="170"/>
    </location>
</feature>
<evidence type="ECO:0000259" key="1">
    <source>
        <dbReference type="PROSITE" id="PS51462"/>
    </source>
</evidence>
<accession>A0A162CQP3</accession>
<dbReference type="RefSeq" id="WP_061950219.1">
    <property type="nucleotide sequence ID" value="NZ_LTAO01000039.1"/>
</dbReference>
<dbReference type="SUPFAM" id="SSF55811">
    <property type="entry name" value="Nudix"/>
    <property type="match status" value="1"/>
</dbReference>